<comment type="caution">
    <text evidence="2">The sequence shown here is derived from an EMBL/GenBank/DDBJ whole genome shotgun (WGS) entry which is preliminary data.</text>
</comment>
<gene>
    <name evidence="2" type="ORF">GCM10012275_44200</name>
</gene>
<name>A0A8J3CHN1_9PSEU</name>
<dbReference type="EMBL" id="BMMK01000023">
    <property type="protein sequence ID" value="GGM68909.1"/>
    <property type="molecule type" value="Genomic_DNA"/>
</dbReference>
<organism evidence="2 3">
    <name type="scientific">Longimycelium tulufanense</name>
    <dbReference type="NCBI Taxonomy" id="907463"/>
    <lineage>
        <taxon>Bacteria</taxon>
        <taxon>Bacillati</taxon>
        <taxon>Actinomycetota</taxon>
        <taxon>Actinomycetes</taxon>
        <taxon>Pseudonocardiales</taxon>
        <taxon>Pseudonocardiaceae</taxon>
        <taxon>Longimycelium</taxon>
    </lineage>
</organism>
<reference evidence="2" key="2">
    <citation type="submission" date="2020-09" db="EMBL/GenBank/DDBJ databases">
        <authorList>
            <person name="Sun Q."/>
            <person name="Zhou Y."/>
        </authorList>
    </citation>
    <scope>NUCLEOTIDE SEQUENCE</scope>
    <source>
        <strain evidence="2">CGMCC 4.5737</strain>
    </source>
</reference>
<keyword evidence="3" id="KW-1185">Reference proteome</keyword>
<dbReference type="Proteomes" id="UP000637578">
    <property type="component" value="Unassembled WGS sequence"/>
</dbReference>
<protein>
    <submittedName>
        <fullName evidence="2">Uncharacterized protein</fullName>
    </submittedName>
</protein>
<evidence type="ECO:0000313" key="3">
    <source>
        <dbReference type="Proteomes" id="UP000637578"/>
    </source>
</evidence>
<accession>A0A8J3CHN1</accession>
<sequence length="120" mass="13305">MGQKQTGGFYHESSEQGYAGQGACYLRKTARVLATGVAELPPLHNPAAANGDHANAGRPKVDNLNTNTTRHRIVWNRRFRGKAPNNGVPGTRPVRRFCPPPHGRWKPRPQSLHHVATRAW</sequence>
<proteinExistence type="predicted"/>
<reference evidence="2" key="1">
    <citation type="journal article" date="2014" name="Int. J. Syst. Evol. Microbiol.">
        <title>Complete genome sequence of Corynebacterium casei LMG S-19264T (=DSM 44701T), isolated from a smear-ripened cheese.</title>
        <authorList>
            <consortium name="US DOE Joint Genome Institute (JGI-PGF)"/>
            <person name="Walter F."/>
            <person name="Albersmeier A."/>
            <person name="Kalinowski J."/>
            <person name="Ruckert C."/>
        </authorList>
    </citation>
    <scope>NUCLEOTIDE SEQUENCE</scope>
    <source>
        <strain evidence="2">CGMCC 4.5737</strain>
    </source>
</reference>
<evidence type="ECO:0000256" key="1">
    <source>
        <dbReference type="SAM" id="MobiDB-lite"/>
    </source>
</evidence>
<feature type="compositionally biased region" description="Basic residues" evidence="1">
    <location>
        <begin position="69"/>
        <end position="81"/>
    </location>
</feature>
<dbReference type="AlphaFoldDB" id="A0A8J3CHN1"/>
<evidence type="ECO:0000313" key="2">
    <source>
        <dbReference type="EMBL" id="GGM68909.1"/>
    </source>
</evidence>
<feature type="region of interest" description="Disordered" evidence="1">
    <location>
        <begin position="44"/>
        <end position="120"/>
    </location>
</feature>